<dbReference type="AlphaFoldDB" id="A0A814IU30"/>
<keyword evidence="10" id="KW-1185">Reference proteome</keyword>
<organism evidence="9 11">
    <name type="scientific">Adineta ricciae</name>
    <name type="common">Rotifer</name>
    <dbReference type="NCBI Taxonomy" id="249248"/>
    <lineage>
        <taxon>Eukaryota</taxon>
        <taxon>Metazoa</taxon>
        <taxon>Spiralia</taxon>
        <taxon>Gnathifera</taxon>
        <taxon>Rotifera</taxon>
        <taxon>Eurotatoria</taxon>
        <taxon>Bdelloidea</taxon>
        <taxon>Adinetida</taxon>
        <taxon>Adinetidae</taxon>
        <taxon>Adineta</taxon>
    </lineage>
</organism>
<dbReference type="PROSITE" id="PS50076">
    <property type="entry name" value="DNAJ_2"/>
    <property type="match status" value="1"/>
</dbReference>
<dbReference type="Proteomes" id="UP000663828">
    <property type="component" value="Unassembled WGS sequence"/>
</dbReference>
<evidence type="ECO:0000256" key="1">
    <source>
        <dbReference type="ARBA" id="ARBA00023186"/>
    </source>
</evidence>
<evidence type="ECO:0000256" key="3">
    <source>
        <dbReference type="ARBA" id="ARBA00041533"/>
    </source>
</evidence>
<dbReference type="Proteomes" id="UP000663852">
    <property type="component" value="Unassembled WGS sequence"/>
</dbReference>
<evidence type="ECO:0000256" key="5">
    <source>
        <dbReference type="ARBA" id="ARBA00046365"/>
    </source>
</evidence>
<evidence type="ECO:0000259" key="7">
    <source>
        <dbReference type="PROSITE" id="PS50076"/>
    </source>
</evidence>
<feature type="chain" id="PRO_5035601670" description="DnaJ homolog subfamily B member 9" evidence="6">
    <location>
        <begin position="28"/>
        <end position="200"/>
    </location>
</feature>
<dbReference type="Gene3D" id="1.10.287.110">
    <property type="entry name" value="DnaJ domain"/>
    <property type="match status" value="1"/>
</dbReference>
<dbReference type="SUPFAM" id="SSF46565">
    <property type="entry name" value="Chaperone J-domain"/>
    <property type="match status" value="1"/>
</dbReference>
<comment type="caution">
    <text evidence="9">The sequence shown here is derived from an EMBL/GenBank/DDBJ whole genome shotgun (WGS) entry which is preliminary data.</text>
</comment>
<dbReference type="PROSITE" id="PS00636">
    <property type="entry name" value="DNAJ_1"/>
    <property type="match status" value="1"/>
</dbReference>
<dbReference type="GO" id="GO:0005783">
    <property type="term" value="C:endoplasmic reticulum"/>
    <property type="evidence" value="ECO:0007669"/>
    <property type="project" value="TreeGrafter"/>
</dbReference>
<feature type="signal peptide" evidence="6">
    <location>
        <begin position="1"/>
        <end position="27"/>
    </location>
</feature>
<evidence type="ECO:0000313" key="10">
    <source>
        <dbReference type="Proteomes" id="UP000663828"/>
    </source>
</evidence>
<dbReference type="Pfam" id="PF00226">
    <property type="entry name" value="DnaJ"/>
    <property type="match status" value="1"/>
</dbReference>
<feature type="domain" description="J" evidence="7">
    <location>
        <begin position="29"/>
        <end position="93"/>
    </location>
</feature>
<protein>
    <recommendedName>
        <fullName evidence="2">DnaJ homolog subfamily B member 9</fullName>
    </recommendedName>
    <alternativeName>
        <fullName evidence="3">Endoplasmic reticulum DNA J domain-containing protein 4</fullName>
    </alternativeName>
</protein>
<evidence type="ECO:0000313" key="11">
    <source>
        <dbReference type="Proteomes" id="UP000663852"/>
    </source>
</evidence>
<dbReference type="InterPro" id="IPR018253">
    <property type="entry name" value="DnaJ_domain_CS"/>
</dbReference>
<dbReference type="GO" id="GO:0036503">
    <property type="term" value="P:ERAD pathway"/>
    <property type="evidence" value="ECO:0007669"/>
    <property type="project" value="TreeGrafter"/>
</dbReference>
<dbReference type="PANTHER" id="PTHR44360">
    <property type="entry name" value="DNAJ HOMOLOG SUBFAMILY B MEMBER 9"/>
    <property type="match status" value="1"/>
</dbReference>
<dbReference type="PRINTS" id="PR00625">
    <property type="entry name" value="JDOMAIN"/>
</dbReference>
<comment type="subunit">
    <text evidence="5">Interacts with HSPA5/BiP; interaction is direct. Interacts with ERN1/IRE1 (via the luminal region). Interacts with DERL1.</text>
</comment>
<keyword evidence="6" id="KW-0732">Signal</keyword>
<proteinExistence type="predicted"/>
<dbReference type="InterPro" id="IPR001623">
    <property type="entry name" value="DnaJ_domain"/>
</dbReference>
<reference evidence="9" key="1">
    <citation type="submission" date="2021-02" db="EMBL/GenBank/DDBJ databases">
        <authorList>
            <person name="Nowell W R."/>
        </authorList>
    </citation>
    <scope>NUCLEOTIDE SEQUENCE</scope>
</reference>
<evidence type="ECO:0000313" key="9">
    <source>
        <dbReference type="EMBL" id="CAF1027972.1"/>
    </source>
</evidence>
<dbReference type="EMBL" id="CAJNOJ010000070">
    <property type="protein sequence ID" value="CAF1027972.1"/>
    <property type="molecule type" value="Genomic_DNA"/>
</dbReference>
<evidence type="ECO:0000313" key="8">
    <source>
        <dbReference type="EMBL" id="CAF0813294.1"/>
    </source>
</evidence>
<dbReference type="GO" id="GO:0051087">
    <property type="term" value="F:protein-folding chaperone binding"/>
    <property type="evidence" value="ECO:0007669"/>
    <property type="project" value="TreeGrafter"/>
</dbReference>
<keyword evidence="1" id="KW-0143">Chaperone</keyword>
<comment type="function">
    <text evidence="4">Co-chaperone for Hsp70 protein HSPA5/BiP that acts as a key repressor of the ERN1/IRE1-mediated unfolded protein response (UPR). J domain-containing co-chaperones stimulate the ATPase activity of Hsp70 proteins and are required for efficient substrate recognition by Hsp70 proteins. In the unstressed endoplasmic reticulum, interacts with the luminal region of ERN1/IRE1 and selectively recruits HSPA5/BiP: HSPA5/BiP disrupts the dimerization of the active ERN1/IRE1 luminal region, thereby inactivating ERN1/IRE1. Also involved in endoplasmic reticulum-associated degradation (ERAD) of misfolded proteins. Required for survival of B-cell progenitors and normal antibody production.</text>
</comment>
<dbReference type="PANTHER" id="PTHR44360:SF1">
    <property type="entry name" value="DNAJ HOMOLOG SUBFAMILY B MEMBER 9"/>
    <property type="match status" value="1"/>
</dbReference>
<accession>A0A814IU30</accession>
<gene>
    <name evidence="9" type="ORF">EDS130_LOCUS16254</name>
    <name evidence="8" type="ORF">XAT740_LOCUS3577</name>
</gene>
<evidence type="ECO:0000256" key="4">
    <source>
        <dbReference type="ARBA" id="ARBA00045428"/>
    </source>
</evidence>
<dbReference type="SMART" id="SM00271">
    <property type="entry name" value="DnaJ"/>
    <property type="match status" value="1"/>
</dbReference>
<dbReference type="CDD" id="cd06257">
    <property type="entry name" value="DnaJ"/>
    <property type="match status" value="1"/>
</dbReference>
<dbReference type="InterPro" id="IPR036869">
    <property type="entry name" value="J_dom_sf"/>
</dbReference>
<name>A0A814IU30_ADIRI</name>
<dbReference type="InterPro" id="IPR051948">
    <property type="entry name" value="Hsp70_co-chaperone_J-domain"/>
</dbReference>
<dbReference type="OrthoDB" id="552049at2759"/>
<dbReference type="EMBL" id="CAJNOR010000138">
    <property type="protein sequence ID" value="CAF0813294.1"/>
    <property type="molecule type" value="Genomic_DNA"/>
</dbReference>
<evidence type="ECO:0000256" key="6">
    <source>
        <dbReference type="SAM" id="SignalP"/>
    </source>
</evidence>
<sequence>MQVRNMNLCTQWLFLLVLITCVVQSVAKDYYQILGVKRNASEREIKRHFHKLALKYHPDKNKDPKAATMFQTITEAYDVLSDPDKRQLYDSQGHESFQSYRKYGDNGFSKFAFDTNKILEEFDESLVGIKRQFQNLFDQTSQHVRQHKSNFDSILKDHRQTNKDYDFNNLFTEGLNMLKANLRDLNNQQHCRRTWNNECI</sequence>
<evidence type="ECO:0000256" key="2">
    <source>
        <dbReference type="ARBA" id="ARBA00040158"/>
    </source>
</evidence>
<dbReference type="GO" id="GO:0051787">
    <property type="term" value="F:misfolded protein binding"/>
    <property type="evidence" value="ECO:0007669"/>
    <property type="project" value="TreeGrafter"/>
</dbReference>